<evidence type="ECO:0000256" key="6">
    <source>
        <dbReference type="PIRSR" id="PIRSR601765-1"/>
    </source>
</evidence>
<evidence type="ECO:0000256" key="2">
    <source>
        <dbReference type="ARBA" id="ARBA00012925"/>
    </source>
</evidence>
<comment type="function">
    <text evidence="7">Reversible hydration of carbon dioxide.</text>
</comment>
<keyword evidence="3 6" id="KW-0862">Zinc</keyword>
<keyword evidence="4 7" id="KW-0456">Lyase</keyword>
<dbReference type="SUPFAM" id="SSF53056">
    <property type="entry name" value="beta-carbonic anhydrase, cab"/>
    <property type="match status" value="1"/>
</dbReference>
<feature type="binding site" evidence="6">
    <location>
        <position position="111"/>
    </location>
    <ligand>
        <name>Zn(2+)</name>
        <dbReference type="ChEBI" id="CHEBI:29105"/>
    </ligand>
</feature>
<dbReference type="PROSITE" id="PS00705">
    <property type="entry name" value="PROK_CO2_ANHYDRASE_2"/>
    <property type="match status" value="1"/>
</dbReference>
<dbReference type="PANTHER" id="PTHR11002">
    <property type="entry name" value="CARBONIC ANHYDRASE"/>
    <property type="match status" value="1"/>
</dbReference>
<dbReference type="RefSeq" id="WP_119015246.1">
    <property type="nucleotide sequence ID" value="NZ_QXEV01000001.1"/>
</dbReference>
<organism evidence="8 9">
    <name type="scientific">Anaeroplasma bactoclasticum</name>
    <dbReference type="NCBI Taxonomy" id="2088"/>
    <lineage>
        <taxon>Bacteria</taxon>
        <taxon>Bacillati</taxon>
        <taxon>Mycoplasmatota</taxon>
        <taxon>Mollicutes</taxon>
        <taxon>Anaeroplasmatales</taxon>
        <taxon>Anaeroplasmataceae</taxon>
        <taxon>Anaeroplasma</taxon>
    </lineage>
</organism>
<evidence type="ECO:0000256" key="3">
    <source>
        <dbReference type="ARBA" id="ARBA00022833"/>
    </source>
</evidence>
<dbReference type="EMBL" id="QXEV01000001">
    <property type="protein sequence ID" value="RIA78502.1"/>
    <property type="molecule type" value="Genomic_DNA"/>
</dbReference>
<keyword evidence="9" id="KW-1185">Reference proteome</keyword>
<comment type="catalytic activity">
    <reaction evidence="5 7">
        <text>hydrogencarbonate + H(+) = CO2 + H2O</text>
        <dbReference type="Rhea" id="RHEA:10748"/>
        <dbReference type="ChEBI" id="CHEBI:15377"/>
        <dbReference type="ChEBI" id="CHEBI:15378"/>
        <dbReference type="ChEBI" id="CHEBI:16526"/>
        <dbReference type="ChEBI" id="CHEBI:17544"/>
        <dbReference type="EC" id="4.2.1.1"/>
    </reaction>
</comment>
<dbReference type="GO" id="GO:0008270">
    <property type="term" value="F:zinc ion binding"/>
    <property type="evidence" value="ECO:0007669"/>
    <property type="project" value="UniProtKB-UniRule"/>
</dbReference>
<dbReference type="AlphaFoldDB" id="A0A397RZ00"/>
<dbReference type="InterPro" id="IPR015892">
    <property type="entry name" value="Carbonic_anhydrase_CS"/>
</dbReference>
<evidence type="ECO:0000256" key="1">
    <source>
        <dbReference type="ARBA" id="ARBA00006217"/>
    </source>
</evidence>
<comment type="caution">
    <text evidence="8">The sequence shown here is derived from an EMBL/GenBank/DDBJ whole genome shotgun (WGS) entry which is preliminary data.</text>
</comment>
<dbReference type="Gene3D" id="3.40.1050.10">
    <property type="entry name" value="Carbonic anhydrase"/>
    <property type="match status" value="1"/>
</dbReference>
<dbReference type="Proteomes" id="UP000266506">
    <property type="component" value="Unassembled WGS sequence"/>
</dbReference>
<dbReference type="Pfam" id="PF00484">
    <property type="entry name" value="Pro_CA"/>
    <property type="match status" value="1"/>
</dbReference>
<dbReference type="InterPro" id="IPR036874">
    <property type="entry name" value="Carbonic_anhydrase_sf"/>
</dbReference>
<comment type="similarity">
    <text evidence="1 7">Belongs to the beta-class carbonic anhydrase family.</text>
</comment>
<evidence type="ECO:0000256" key="4">
    <source>
        <dbReference type="ARBA" id="ARBA00023239"/>
    </source>
</evidence>
<dbReference type="InterPro" id="IPR001765">
    <property type="entry name" value="Carbonic_anhydrase"/>
</dbReference>
<accession>A0A397RZ00</accession>
<dbReference type="EC" id="4.2.1.1" evidence="2 7"/>
<protein>
    <recommendedName>
        <fullName evidence="2 7">Carbonic anhydrase</fullName>
        <ecNumber evidence="2 7">4.2.1.1</ecNumber>
    </recommendedName>
    <alternativeName>
        <fullName evidence="7">Carbonate dehydratase</fullName>
    </alternativeName>
</protein>
<feature type="binding site" evidence="6">
    <location>
        <position position="55"/>
    </location>
    <ligand>
        <name>Zn(2+)</name>
        <dbReference type="ChEBI" id="CHEBI:29105"/>
    </ligand>
</feature>
<dbReference type="SMART" id="SM00947">
    <property type="entry name" value="Pro_CA"/>
    <property type="match status" value="1"/>
</dbReference>
<dbReference type="PANTHER" id="PTHR11002:SF79">
    <property type="entry name" value="CARBONIC ANHYDRASE 2"/>
    <property type="match status" value="1"/>
</dbReference>
<reference evidence="8 9" key="1">
    <citation type="submission" date="2018-08" db="EMBL/GenBank/DDBJ databases">
        <title>Genomic Encyclopedia of Archaeal and Bacterial Type Strains, Phase II (KMG-II): from individual species to whole genera.</title>
        <authorList>
            <person name="Goeker M."/>
        </authorList>
    </citation>
    <scope>NUCLEOTIDE SEQUENCE [LARGE SCALE GENOMIC DNA]</scope>
    <source>
        <strain evidence="8 9">ATCC 27112</strain>
    </source>
</reference>
<evidence type="ECO:0000256" key="7">
    <source>
        <dbReference type="RuleBase" id="RU003956"/>
    </source>
</evidence>
<dbReference type="GO" id="GO:0004089">
    <property type="term" value="F:carbonate dehydratase activity"/>
    <property type="evidence" value="ECO:0007669"/>
    <property type="project" value="UniProtKB-UniRule"/>
</dbReference>
<gene>
    <name evidence="8" type="ORF">EI71_00063</name>
</gene>
<comment type="cofactor">
    <cofactor evidence="6">
        <name>Zn(2+)</name>
        <dbReference type="ChEBI" id="CHEBI:29105"/>
    </cofactor>
    <text evidence="6">Binds 1 zinc ion per subunit.</text>
</comment>
<evidence type="ECO:0000313" key="8">
    <source>
        <dbReference type="EMBL" id="RIA78502.1"/>
    </source>
</evidence>
<proteinExistence type="inferred from homology"/>
<keyword evidence="6" id="KW-0479">Metal-binding</keyword>
<feature type="binding site" evidence="6">
    <location>
        <position position="57"/>
    </location>
    <ligand>
        <name>Zn(2+)</name>
        <dbReference type="ChEBI" id="CHEBI:29105"/>
    </ligand>
</feature>
<evidence type="ECO:0000256" key="5">
    <source>
        <dbReference type="ARBA" id="ARBA00048348"/>
    </source>
</evidence>
<sequence>MNKRIINKDLALSWLIEGNNDYMDAKQNHHGDISKEIRSHTHHHGQNPFAIIVSCSDSRVIPENIFMKGIGDLFVIRVAGNVLDDYGLASIEYALDHLDCKLIMVLGHTKCGAIGASLEGTHPSYIGLLTNHIKESIGNTMNPTLACKKNVLFEMNRIKKEVINNKEEFNDVLIVGGIYHTSTGKVQIL</sequence>
<feature type="binding site" evidence="6">
    <location>
        <position position="108"/>
    </location>
    <ligand>
        <name>Zn(2+)</name>
        <dbReference type="ChEBI" id="CHEBI:29105"/>
    </ligand>
</feature>
<dbReference type="InParanoid" id="A0A397RZ00"/>
<name>A0A397RZ00_9MOLU</name>
<dbReference type="OrthoDB" id="9797527at2"/>
<dbReference type="PROSITE" id="PS00704">
    <property type="entry name" value="PROK_CO2_ANHYDRASE_1"/>
    <property type="match status" value="1"/>
</dbReference>
<evidence type="ECO:0000313" key="9">
    <source>
        <dbReference type="Proteomes" id="UP000266506"/>
    </source>
</evidence>
<dbReference type="GO" id="GO:0015976">
    <property type="term" value="P:carbon utilization"/>
    <property type="evidence" value="ECO:0007669"/>
    <property type="project" value="InterPro"/>
</dbReference>